<proteinExistence type="predicted"/>
<organism evidence="1 2">
    <name type="scientific">Ohtaekwangia kribbensis</name>
    <dbReference type="NCBI Taxonomy" id="688913"/>
    <lineage>
        <taxon>Bacteria</taxon>
        <taxon>Pseudomonadati</taxon>
        <taxon>Bacteroidota</taxon>
        <taxon>Cytophagia</taxon>
        <taxon>Cytophagales</taxon>
        <taxon>Fulvivirgaceae</taxon>
        <taxon>Ohtaekwangia</taxon>
    </lineage>
</organism>
<dbReference type="RefSeq" id="WP_377579754.1">
    <property type="nucleotide sequence ID" value="NZ_JBHTKA010000004.1"/>
</dbReference>
<reference evidence="2" key="1">
    <citation type="journal article" date="2019" name="Int. J. Syst. Evol. Microbiol.">
        <title>The Global Catalogue of Microorganisms (GCM) 10K type strain sequencing project: providing services to taxonomists for standard genome sequencing and annotation.</title>
        <authorList>
            <consortium name="The Broad Institute Genomics Platform"/>
            <consortium name="The Broad Institute Genome Sequencing Center for Infectious Disease"/>
            <person name="Wu L."/>
            <person name="Ma J."/>
        </authorList>
    </citation>
    <scope>NUCLEOTIDE SEQUENCE [LARGE SCALE GENOMIC DNA]</scope>
    <source>
        <strain evidence="2">CCUG 58938</strain>
    </source>
</reference>
<gene>
    <name evidence="1" type="ORF">ACFQ21_13575</name>
</gene>
<evidence type="ECO:0000313" key="1">
    <source>
        <dbReference type="EMBL" id="MFD1000347.1"/>
    </source>
</evidence>
<dbReference type="Proteomes" id="UP001597112">
    <property type="component" value="Unassembled WGS sequence"/>
</dbReference>
<evidence type="ECO:0008006" key="3">
    <source>
        <dbReference type="Google" id="ProtNLM"/>
    </source>
</evidence>
<protein>
    <recommendedName>
        <fullName evidence="3">SprT-like family protein</fullName>
    </recommendedName>
</protein>
<sequence>MQKYLPIALSIVLLWISSCDHDETKLQQAATEKKITITDLEHEPSVKELLSKVQGSSANGRISSLEIADAFFKYSEPDSGILNYTFRLPDDSPDYFENLVLSQYEDGFYGFIYRYIPDGPYIAGNSFKGTFQQYNLAGELLREITIPTAQDSAAAGGRAQLMNQCVRSIEQTCTTIYEVETRTDYPCHCQYDHKTEVSTVCTFSFNRGWCDDMLATPSPGGGGTYVGASDATPHSGGPGGSTGTITPKPVKTNPVVVVPEPGFDDITFNNVKSPCLVKVIKNLMQENFKNRINQDAKKLFIDAQQAQNLKFTEVSTLFDSANRPLQAQTSPAYPTINNAQDVDIKLNSSTLPGTSELFQIIAIYHETLHAIFNMNTAYRTFKPKKKHEYMASLNRTQFMIDAVSEIYNRKLTPEETQKVAAVWLFNFSEASTTTNYHESMNKWKLTIDDIFRIGEREEKVVKVIVNGEPKIKSLGGPDCNND</sequence>
<comment type="caution">
    <text evidence="1">The sequence shown here is derived from an EMBL/GenBank/DDBJ whole genome shotgun (WGS) entry which is preliminary data.</text>
</comment>
<name>A0ABW3K5U1_9BACT</name>
<dbReference type="EMBL" id="JBHTKA010000004">
    <property type="protein sequence ID" value="MFD1000347.1"/>
    <property type="molecule type" value="Genomic_DNA"/>
</dbReference>
<keyword evidence="2" id="KW-1185">Reference proteome</keyword>
<accession>A0ABW3K5U1</accession>
<dbReference type="PROSITE" id="PS51257">
    <property type="entry name" value="PROKAR_LIPOPROTEIN"/>
    <property type="match status" value="1"/>
</dbReference>
<evidence type="ECO:0000313" key="2">
    <source>
        <dbReference type="Proteomes" id="UP001597112"/>
    </source>
</evidence>